<dbReference type="GO" id="GO:0000976">
    <property type="term" value="F:transcription cis-regulatory region binding"/>
    <property type="evidence" value="ECO:0007669"/>
    <property type="project" value="TreeGrafter"/>
</dbReference>
<dbReference type="CDD" id="cd01392">
    <property type="entry name" value="HTH_LacI"/>
    <property type="match status" value="1"/>
</dbReference>
<dbReference type="AlphaFoldDB" id="A0A1H9SXY5"/>
<dbReference type="EMBL" id="FOGJ01000013">
    <property type="protein sequence ID" value="SER89243.1"/>
    <property type="molecule type" value="Genomic_DNA"/>
</dbReference>
<keyword evidence="2" id="KW-0238">DNA-binding</keyword>
<evidence type="ECO:0000313" key="6">
    <source>
        <dbReference type="Proteomes" id="UP000182584"/>
    </source>
</evidence>
<dbReference type="RefSeq" id="WP_027215081.1">
    <property type="nucleotide sequence ID" value="NZ_FOGJ01000013.1"/>
</dbReference>
<dbReference type="InterPro" id="IPR046335">
    <property type="entry name" value="LacI/GalR-like_sensor"/>
</dbReference>
<dbReference type="Proteomes" id="UP000182584">
    <property type="component" value="Unassembled WGS sequence"/>
</dbReference>
<dbReference type="eggNOG" id="COG1609">
    <property type="taxonomic scope" value="Bacteria"/>
</dbReference>
<dbReference type="CDD" id="cd06267">
    <property type="entry name" value="PBP1_LacI_sugar_binding-like"/>
    <property type="match status" value="1"/>
</dbReference>
<dbReference type="SUPFAM" id="SSF53822">
    <property type="entry name" value="Periplasmic binding protein-like I"/>
    <property type="match status" value="1"/>
</dbReference>
<accession>A0A1H9SXY5</accession>
<evidence type="ECO:0000313" key="5">
    <source>
        <dbReference type="EMBL" id="SER89243.1"/>
    </source>
</evidence>
<dbReference type="PROSITE" id="PS00356">
    <property type="entry name" value="HTH_LACI_1"/>
    <property type="match status" value="1"/>
</dbReference>
<dbReference type="PANTHER" id="PTHR30146:SF109">
    <property type="entry name" value="HTH-TYPE TRANSCRIPTIONAL REGULATOR GALS"/>
    <property type="match status" value="1"/>
</dbReference>
<evidence type="ECO:0000256" key="2">
    <source>
        <dbReference type="ARBA" id="ARBA00023125"/>
    </source>
</evidence>
<organism evidence="5 6">
    <name type="scientific">Butyrivibrio fibrisolvens</name>
    <dbReference type="NCBI Taxonomy" id="831"/>
    <lineage>
        <taxon>Bacteria</taxon>
        <taxon>Bacillati</taxon>
        <taxon>Bacillota</taxon>
        <taxon>Clostridia</taxon>
        <taxon>Lachnospirales</taxon>
        <taxon>Lachnospiraceae</taxon>
        <taxon>Butyrivibrio</taxon>
    </lineage>
</organism>
<evidence type="ECO:0000259" key="4">
    <source>
        <dbReference type="PROSITE" id="PS50932"/>
    </source>
</evidence>
<dbReference type="Gene3D" id="1.10.260.40">
    <property type="entry name" value="lambda repressor-like DNA-binding domains"/>
    <property type="match status" value="1"/>
</dbReference>
<sequence length="334" mass="37577">MAVTIYDIARLSGVSIATISRVVNGNPSVSDKTREKVLAVMKEYDYTPNPFARSLQFNSMKMVGISCADIKDDYMARMVSILEKKLHEYGYDYMLLCSGYDLESREHAVDLLLKKKVDALILIGSQFLGNCEKDEVAYLHRDAEQVPVFILNGYLENKNIYGVLGDDRNAMYNATESLIKAGRKKILFLYDSESYSSNQKMAGYEDALRDNGIPVDGNLKLKITCSLHEERDLLLMRKDLEFDAAIATTDELAVGVLKYAKARMLQVPKDISVIGYNNSPLADFVEPELTSVDTSIKDMAHVAVDKMMECLQGKKVEHKTVIESRLVKRCTTDF</sequence>
<reference evidence="5 6" key="1">
    <citation type="submission" date="2016-10" db="EMBL/GenBank/DDBJ databases">
        <authorList>
            <person name="de Groot N.N."/>
        </authorList>
    </citation>
    <scope>NUCLEOTIDE SEQUENCE [LARGE SCALE GENOMIC DNA]</scope>
    <source>
        <strain evidence="5 6">AR40</strain>
    </source>
</reference>
<dbReference type="InterPro" id="IPR000843">
    <property type="entry name" value="HTH_LacI"/>
</dbReference>
<dbReference type="InterPro" id="IPR010982">
    <property type="entry name" value="Lambda_DNA-bd_dom_sf"/>
</dbReference>
<dbReference type="PANTHER" id="PTHR30146">
    <property type="entry name" value="LACI-RELATED TRANSCRIPTIONAL REPRESSOR"/>
    <property type="match status" value="1"/>
</dbReference>
<dbReference type="GO" id="GO:0003700">
    <property type="term" value="F:DNA-binding transcription factor activity"/>
    <property type="evidence" value="ECO:0007669"/>
    <property type="project" value="TreeGrafter"/>
</dbReference>
<feature type="domain" description="HTH lacI-type" evidence="4">
    <location>
        <begin position="3"/>
        <end position="57"/>
    </location>
</feature>
<dbReference type="PRINTS" id="PR00036">
    <property type="entry name" value="HTHLACI"/>
</dbReference>
<dbReference type="SMART" id="SM00354">
    <property type="entry name" value="HTH_LACI"/>
    <property type="match status" value="1"/>
</dbReference>
<name>A0A1H9SXY5_BUTFI</name>
<evidence type="ECO:0000256" key="3">
    <source>
        <dbReference type="ARBA" id="ARBA00023163"/>
    </source>
</evidence>
<keyword evidence="3" id="KW-0804">Transcription</keyword>
<protein>
    <submittedName>
        <fullName evidence="5">Transcriptional regulator, LacI family</fullName>
    </submittedName>
</protein>
<keyword evidence="1" id="KW-0805">Transcription regulation</keyword>
<dbReference type="SUPFAM" id="SSF47413">
    <property type="entry name" value="lambda repressor-like DNA-binding domains"/>
    <property type="match status" value="1"/>
</dbReference>
<proteinExistence type="predicted"/>
<dbReference type="InterPro" id="IPR028082">
    <property type="entry name" value="Peripla_BP_I"/>
</dbReference>
<dbReference type="PROSITE" id="PS50932">
    <property type="entry name" value="HTH_LACI_2"/>
    <property type="match status" value="1"/>
</dbReference>
<dbReference type="Gene3D" id="3.40.50.2300">
    <property type="match status" value="2"/>
</dbReference>
<dbReference type="OrthoDB" id="9784962at2"/>
<gene>
    <name evidence="5" type="ORF">SAMN04487884_11336</name>
</gene>
<evidence type="ECO:0000256" key="1">
    <source>
        <dbReference type="ARBA" id="ARBA00023015"/>
    </source>
</evidence>
<dbReference type="Pfam" id="PF13377">
    <property type="entry name" value="Peripla_BP_3"/>
    <property type="match status" value="1"/>
</dbReference>
<dbReference type="Pfam" id="PF00356">
    <property type="entry name" value="LacI"/>
    <property type="match status" value="1"/>
</dbReference>